<dbReference type="Proteomes" id="UP000030651">
    <property type="component" value="Unassembled WGS sequence"/>
</dbReference>
<dbReference type="RefSeq" id="XP_007830794.1">
    <property type="nucleotide sequence ID" value="XM_007832603.1"/>
</dbReference>
<feature type="region of interest" description="Disordered" evidence="2">
    <location>
        <begin position="97"/>
        <end position="118"/>
    </location>
</feature>
<gene>
    <name evidence="3" type="ORF">PFICI_04022</name>
</gene>
<feature type="coiled-coil region" evidence="1">
    <location>
        <begin position="510"/>
        <end position="537"/>
    </location>
</feature>
<evidence type="ECO:0000256" key="1">
    <source>
        <dbReference type="SAM" id="Coils"/>
    </source>
</evidence>
<dbReference type="InParanoid" id="W3XKK4"/>
<dbReference type="GeneID" id="19269035"/>
<dbReference type="KEGG" id="pfy:PFICI_04022"/>
<sequence length="540" mass="61702">MASSSHIKEFPRETDPELLAALAKLADGCDELRRWIKGSSARAIADANRHGQTNIIKRVNTFSDDEYQQVLGLTGSPDHLEPNDSDVADAADRISSKTRSLTGPAPVMPPPTLKPETHSVHRSDFDIQRSQASPYSGSINVRTRDPNDILVEYPLTEEEIRKSKENLLKRFDSDLFVITLMELLDPDLDALSQDYFVERHGQEIEHIKKDIEMSWPEEFPARDESLHYIYDSTRRFNTIRVWYFGGTKESFLHPHDMTYLFQAFSSSPAYSTDVDVDNAMLFMKDLSRFCPAFRMISGSSSPLRLSVRACECFALGQWDSPFSSSLPAISPLCAIKFERQKGRILNKNTGNGIDLREWCSVTYFDTRGTVILWSDDFMPLIANDQEIKPCGWHGEGFTVLLRIVVEVYKEWNSIWGKTLEKIDGLVSVKPADTLDRKYWQTLMFDSGFEISETYFTILQMLRIFDDWIEETESDFTKLNDNIVSRAQSMVIYEDADVDLTILTTNLNVVMGRLQSSAKSLRDRIKRKKEEVQSLRDGVSL</sequence>
<dbReference type="EMBL" id="KI912110">
    <property type="protein sequence ID" value="ETS85997.1"/>
    <property type="molecule type" value="Genomic_DNA"/>
</dbReference>
<proteinExistence type="predicted"/>
<reference evidence="4" key="1">
    <citation type="journal article" date="2015" name="BMC Genomics">
        <title>Genomic and transcriptomic analysis of the endophytic fungus Pestalotiopsis fici reveals its lifestyle and high potential for synthesis of natural products.</title>
        <authorList>
            <person name="Wang X."/>
            <person name="Zhang X."/>
            <person name="Liu L."/>
            <person name="Xiang M."/>
            <person name="Wang W."/>
            <person name="Sun X."/>
            <person name="Che Y."/>
            <person name="Guo L."/>
            <person name="Liu G."/>
            <person name="Guo L."/>
            <person name="Wang C."/>
            <person name="Yin W.B."/>
            <person name="Stadler M."/>
            <person name="Zhang X."/>
            <person name="Liu X."/>
        </authorList>
    </citation>
    <scope>NUCLEOTIDE SEQUENCE [LARGE SCALE GENOMIC DNA]</scope>
    <source>
        <strain evidence="4">W106-1 / CGMCC3.15140</strain>
    </source>
</reference>
<dbReference type="OrthoDB" id="5430750at2759"/>
<organism evidence="3 4">
    <name type="scientific">Pestalotiopsis fici (strain W106-1 / CGMCC3.15140)</name>
    <dbReference type="NCBI Taxonomy" id="1229662"/>
    <lineage>
        <taxon>Eukaryota</taxon>
        <taxon>Fungi</taxon>
        <taxon>Dikarya</taxon>
        <taxon>Ascomycota</taxon>
        <taxon>Pezizomycotina</taxon>
        <taxon>Sordariomycetes</taxon>
        <taxon>Xylariomycetidae</taxon>
        <taxon>Amphisphaeriales</taxon>
        <taxon>Sporocadaceae</taxon>
        <taxon>Pestalotiopsis</taxon>
    </lineage>
</organism>
<keyword evidence="4" id="KW-1185">Reference proteome</keyword>
<evidence type="ECO:0000313" key="3">
    <source>
        <dbReference type="EMBL" id="ETS85997.1"/>
    </source>
</evidence>
<evidence type="ECO:0000256" key="2">
    <source>
        <dbReference type="SAM" id="MobiDB-lite"/>
    </source>
</evidence>
<keyword evidence="1" id="KW-0175">Coiled coil</keyword>
<evidence type="ECO:0000313" key="4">
    <source>
        <dbReference type="Proteomes" id="UP000030651"/>
    </source>
</evidence>
<name>W3XKK4_PESFW</name>
<dbReference type="HOGENOM" id="CLU_504434_0_0_1"/>
<accession>W3XKK4</accession>
<protein>
    <submittedName>
        <fullName evidence="3">Uncharacterized protein</fullName>
    </submittedName>
</protein>
<dbReference type="AlphaFoldDB" id="W3XKK4"/>